<feature type="domain" description="N-acetyltransferase" evidence="15">
    <location>
        <begin position="467"/>
        <end position="616"/>
    </location>
</feature>
<keyword evidence="11" id="KW-0012">Acyltransferase</keyword>
<feature type="domain" description="Bromo" evidence="14">
    <location>
        <begin position="707"/>
        <end position="777"/>
    </location>
</feature>
<feature type="compositionally biased region" description="Acidic residues" evidence="13">
    <location>
        <begin position="284"/>
        <end position="297"/>
    </location>
</feature>
<keyword evidence="8" id="KW-0010">Activator</keyword>
<evidence type="ECO:0000256" key="2">
    <source>
        <dbReference type="ARBA" id="ARBA00008607"/>
    </source>
</evidence>
<gene>
    <name evidence="16" type="ORF">FFLO_04483</name>
</gene>
<proteinExistence type="inferred from homology"/>
<dbReference type="GO" id="GO:0010484">
    <property type="term" value="F:histone H3 acetyltransferase activity"/>
    <property type="evidence" value="ECO:0007669"/>
    <property type="project" value="TreeGrafter"/>
</dbReference>
<dbReference type="GO" id="GO:0005634">
    <property type="term" value="C:nucleus"/>
    <property type="evidence" value="ECO:0007669"/>
    <property type="project" value="UniProtKB-SubCell"/>
</dbReference>
<dbReference type="SUPFAM" id="SSF55729">
    <property type="entry name" value="Acyl-CoA N-acyltransferases (Nat)"/>
    <property type="match status" value="1"/>
</dbReference>
<accession>A0A8K0JKS9</accession>
<feature type="region of interest" description="Disordered" evidence="13">
    <location>
        <begin position="155"/>
        <end position="177"/>
    </location>
</feature>
<evidence type="ECO:0000256" key="7">
    <source>
        <dbReference type="ARBA" id="ARBA00023117"/>
    </source>
</evidence>
<comment type="similarity">
    <text evidence="2">Belongs to the acetyltransferase family. GCN5 subfamily.</text>
</comment>
<keyword evidence="6" id="KW-0805">Transcription regulation</keyword>
<evidence type="ECO:0000256" key="6">
    <source>
        <dbReference type="ARBA" id="ARBA00023015"/>
    </source>
</evidence>
<dbReference type="SMART" id="SM00297">
    <property type="entry name" value="BROMO"/>
    <property type="match status" value="1"/>
</dbReference>
<dbReference type="InterPro" id="IPR001487">
    <property type="entry name" value="Bromodomain"/>
</dbReference>
<dbReference type="Gene3D" id="3.40.630.30">
    <property type="match status" value="1"/>
</dbReference>
<feature type="compositionally biased region" description="Polar residues" evidence="13">
    <location>
        <begin position="306"/>
        <end position="316"/>
    </location>
</feature>
<keyword evidence="4" id="KW-0808">Transferase</keyword>
<dbReference type="GO" id="GO:0045944">
    <property type="term" value="P:positive regulation of transcription by RNA polymerase II"/>
    <property type="evidence" value="ECO:0007669"/>
    <property type="project" value="TreeGrafter"/>
</dbReference>
<dbReference type="PANTHER" id="PTHR45750:SF3">
    <property type="entry name" value="HISTONE ACETYLTRANSFERASE"/>
    <property type="match status" value="1"/>
</dbReference>
<keyword evidence="7 12" id="KW-0103">Bromodomain</keyword>
<feature type="region of interest" description="Disordered" evidence="13">
    <location>
        <begin position="209"/>
        <end position="369"/>
    </location>
</feature>
<dbReference type="GO" id="GO:0000123">
    <property type="term" value="C:histone acetyltransferase complex"/>
    <property type="evidence" value="ECO:0007669"/>
    <property type="project" value="TreeGrafter"/>
</dbReference>
<comment type="subcellular location">
    <subcellularLocation>
        <location evidence="1">Nucleus</location>
    </subcellularLocation>
</comment>
<dbReference type="CDD" id="cd05509">
    <property type="entry name" value="Bromo_gcn5_like"/>
    <property type="match status" value="1"/>
</dbReference>
<dbReference type="Proteomes" id="UP000812966">
    <property type="component" value="Unassembled WGS sequence"/>
</dbReference>
<dbReference type="Pfam" id="PF00583">
    <property type="entry name" value="Acetyltransf_1"/>
    <property type="match status" value="1"/>
</dbReference>
<dbReference type="InterPro" id="IPR018359">
    <property type="entry name" value="Bromodomain_CS"/>
</dbReference>
<dbReference type="AlphaFoldDB" id="A0A8K0JKS9"/>
<dbReference type="OrthoDB" id="1937912at2759"/>
<dbReference type="EMBL" id="JABELV010000096">
    <property type="protein sequence ID" value="KAG7531241.1"/>
    <property type="molecule type" value="Genomic_DNA"/>
</dbReference>
<feature type="region of interest" description="Disordered" evidence="13">
    <location>
        <begin position="1"/>
        <end position="75"/>
    </location>
</feature>
<dbReference type="PROSITE" id="PS00633">
    <property type="entry name" value="BROMODOMAIN_1"/>
    <property type="match status" value="1"/>
</dbReference>
<evidence type="ECO:0000256" key="8">
    <source>
        <dbReference type="ARBA" id="ARBA00023159"/>
    </source>
</evidence>
<evidence type="ECO:0000313" key="17">
    <source>
        <dbReference type="Proteomes" id="UP000812966"/>
    </source>
</evidence>
<dbReference type="InterPro" id="IPR037800">
    <property type="entry name" value="GCN5"/>
</dbReference>
<evidence type="ECO:0000256" key="1">
    <source>
        <dbReference type="ARBA" id="ARBA00004123"/>
    </source>
</evidence>
<evidence type="ECO:0000259" key="15">
    <source>
        <dbReference type="PROSITE" id="PS51186"/>
    </source>
</evidence>
<evidence type="ECO:0000256" key="5">
    <source>
        <dbReference type="ARBA" id="ARBA00022853"/>
    </source>
</evidence>
<evidence type="ECO:0000256" key="13">
    <source>
        <dbReference type="SAM" id="MobiDB-lite"/>
    </source>
</evidence>
<feature type="compositionally biased region" description="Polar residues" evidence="13">
    <location>
        <begin position="1"/>
        <end position="15"/>
    </location>
</feature>
<keyword evidence="5" id="KW-0156">Chromatin regulator</keyword>
<feature type="compositionally biased region" description="Basic and acidic residues" evidence="13">
    <location>
        <begin position="338"/>
        <end position="361"/>
    </location>
</feature>
<organism evidence="16 17">
    <name type="scientific">Filobasidium floriforme</name>
    <dbReference type="NCBI Taxonomy" id="5210"/>
    <lineage>
        <taxon>Eukaryota</taxon>
        <taxon>Fungi</taxon>
        <taxon>Dikarya</taxon>
        <taxon>Basidiomycota</taxon>
        <taxon>Agaricomycotina</taxon>
        <taxon>Tremellomycetes</taxon>
        <taxon>Filobasidiales</taxon>
        <taxon>Filobasidiaceae</taxon>
        <taxon>Filobasidium</taxon>
    </lineage>
</organism>
<feature type="compositionally biased region" description="Gly residues" evidence="13">
    <location>
        <begin position="320"/>
        <end position="334"/>
    </location>
</feature>
<dbReference type="Gene3D" id="1.20.920.10">
    <property type="entry name" value="Bromodomain-like"/>
    <property type="match status" value="1"/>
</dbReference>
<dbReference type="SUPFAM" id="SSF47370">
    <property type="entry name" value="Bromodomain"/>
    <property type="match status" value="1"/>
</dbReference>
<keyword evidence="17" id="KW-1185">Reference proteome</keyword>
<feature type="compositionally biased region" description="Basic and acidic residues" evidence="13">
    <location>
        <begin position="271"/>
        <end position="283"/>
    </location>
</feature>
<dbReference type="PRINTS" id="PR00503">
    <property type="entry name" value="BROMODOMAIN"/>
</dbReference>
<dbReference type="InterPro" id="IPR036427">
    <property type="entry name" value="Bromodomain-like_sf"/>
</dbReference>
<dbReference type="InterPro" id="IPR016181">
    <property type="entry name" value="Acyl_CoA_acyltransferase"/>
</dbReference>
<keyword evidence="9" id="KW-0804">Transcription</keyword>
<protein>
    <recommendedName>
        <fullName evidence="3">histone acetyltransferase</fullName>
        <ecNumber evidence="3">2.3.1.48</ecNumber>
    </recommendedName>
</protein>
<evidence type="ECO:0000256" key="9">
    <source>
        <dbReference type="ARBA" id="ARBA00023163"/>
    </source>
</evidence>
<dbReference type="Pfam" id="PF00439">
    <property type="entry name" value="Bromodomain"/>
    <property type="match status" value="1"/>
</dbReference>
<dbReference type="PROSITE" id="PS50014">
    <property type="entry name" value="BROMODOMAIN_2"/>
    <property type="match status" value="1"/>
</dbReference>
<evidence type="ECO:0000256" key="4">
    <source>
        <dbReference type="ARBA" id="ARBA00022679"/>
    </source>
</evidence>
<reference evidence="16" key="1">
    <citation type="submission" date="2020-04" db="EMBL/GenBank/DDBJ databases">
        <title>Analysis of mating type loci in Filobasidium floriforme.</title>
        <authorList>
            <person name="Nowrousian M."/>
        </authorList>
    </citation>
    <scope>NUCLEOTIDE SEQUENCE</scope>
    <source>
        <strain evidence="16">CBS 6242</strain>
    </source>
</reference>
<dbReference type="PROSITE" id="PS51186">
    <property type="entry name" value="GNAT"/>
    <property type="match status" value="1"/>
</dbReference>
<evidence type="ECO:0000256" key="10">
    <source>
        <dbReference type="ARBA" id="ARBA00023242"/>
    </source>
</evidence>
<evidence type="ECO:0000256" key="3">
    <source>
        <dbReference type="ARBA" id="ARBA00013184"/>
    </source>
</evidence>
<feature type="compositionally biased region" description="Polar residues" evidence="13">
    <location>
        <begin position="260"/>
        <end position="269"/>
    </location>
</feature>
<name>A0A8K0JKS9_9TREE</name>
<sequence length="815" mass="90627">MGEPSTPSAASSSGILTPPPPGSPDQWIDHNQSRRSSTLSADPSHIPLSGSARHTDSSLRSPTPRSKGGSSGSLPTGYIYPLAVEDVTVLTPEVQDFKLARFLPCRTEDCDCTGLRPPEGAQIRLQVKKNKGKEKEIDFKPILWDICGQCGHGWRSDDEPDGGHTLSEDIGEDEQQRRRRVAGRIEELYNDKQKLLDFDYSDPDIDGLRPQLDSFTAVGSKRPGKSTAREDSPASSPGTPLQAALMNSPRPSRKRRRTGSESAEQSGSEDGTDKRKEQGSKADNEDEPMASSSEDDEPLAKMAKTNHVNGIASSRSVPGPGQGGRSLAGKGAGKGKGKQREPISVVRKEGDDMVVDDEGRPIHKAGLSVGHAEDEALVKKSAEKEMPSKAQEVAAKQVEEAADVVNRLTQGVTVDVDQEMRTTGLAEDVDVEEIEDWGDLDVDPLPAKSAAEEFEQDVIRLPVVSSVEPSPVSSIVLIGLKNLFQKQLPKMPREYITRLVLDNNHYSMAIVKRGWRVVGGICYRPFESRGFAEIVFCAVDSTEQIRGYGSFMMTAVKDYIRKAHPTIHHFLTYADNYAIGYFKKQGFSKEITFPRERWVGYIKDYDSANLMQCKMIPKVNYLESHQVLHRQKAAVLAKIRTISRSHVVRAGLSIFKDRKPGEVIKLSKDRIPGLAESGWDPEMDEIIRQPVRNRYHVLLRQILDDMQSETAAWPFLNPVNGELIKDYYQTIKEPMDLQTMEYKLEHNHYNDLEEFTRDAKLIFANCRQYNGTSEKDNQYTKAANILEKAMDKIIARRTKALGVGADQLNDKNKKG</sequence>
<comment type="caution">
    <text evidence="16">The sequence shown here is derived from an EMBL/GenBank/DDBJ whole genome shotgun (WGS) entry which is preliminary data.</text>
</comment>
<evidence type="ECO:0000259" key="14">
    <source>
        <dbReference type="PROSITE" id="PS50014"/>
    </source>
</evidence>
<dbReference type="EC" id="2.3.1.48" evidence="3"/>
<dbReference type="InterPro" id="IPR000182">
    <property type="entry name" value="GNAT_dom"/>
</dbReference>
<keyword evidence="10" id="KW-0539">Nucleus</keyword>
<evidence type="ECO:0000313" key="16">
    <source>
        <dbReference type="EMBL" id="KAG7531241.1"/>
    </source>
</evidence>
<dbReference type="PANTHER" id="PTHR45750">
    <property type="entry name" value="GH11602P"/>
    <property type="match status" value="1"/>
</dbReference>
<evidence type="ECO:0000256" key="11">
    <source>
        <dbReference type="ARBA" id="ARBA00023315"/>
    </source>
</evidence>
<dbReference type="CDD" id="cd04301">
    <property type="entry name" value="NAT_SF"/>
    <property type="match status" value="1"/>
</dbReference>
<evidence type="ECO:0000256" key="12">
    <source>
        <dbReference type="PROSITE-ProRule" id="PRU00035"/>
    </source>
</evidence>